<dbReference type="GO" id="GO:0006584">
    <property type="term" value="P:catecholamine metabolic process"/>
    <property type="evidence" value="ECO:0007669"/>
    <property type="project" value="TreeGrafter"/>
</dbReference>
<keyword evidence="13" id="KW-1185">Reference proteome</keyword>
<dbReference type="Proteomes" id="UP000298663">
    <property type="component" value="Unassembled WGS sequence"/>
</dbReference>
<dbReference type="PANTHER" id="PTHR11999:SF167">
    <property type="entry name" value="AROMATIC-L-AMINO-ACID DECARBOXYLASE"/>
    <property type="match status" value="1"/>
</dbReference>
<dbReference type="GO" id="GO:0030170">
    <property type="term" value="F:pyridoxal phosphate binding"/>
    <property type="evidence" value="ECO:0007669"/>
    <property type="project" value="InterPro"/>
</dbReference>
<dbReference type="InterPro" id="IPR015422">
    <property type="entry name" value="PyrdxlP-dep_Trfase_small"/>
</dbReference>
<evidence type="ECO:0000256" key="11">
    <source>
        <dbReference type="RuleBase" id="RU000382"/>
    </source>
</evidence>
<comment type="cofactor">
    <cofactor evidence="1 11">
        <name>pyridoxal 5'-phosphate</name>
        <dbReference type="ChEBI" id="CHEBI:597326"/>
    </cofactor>
</comment>
<dbReference type="Pfam" id="PF00282">
    <property type="entry name" value="Pyridoxal_deC"/>
    <property type="match status" value="1"/>
</dbReference>
<dbReference type="STRING" id="34508.A0A4U5N845"/>
<reference evidence="12 13" key="1">
    <citation type="journal article" date="2015" name="Genome Biol.">
        <title>Comparative genomics of Steinernema reveals deeply conserved gene regulatory networks.</title>
        <authorList>
            <person name="Dillman A.R."/>
            <person name="Macchietto M."/>
            <person name="Porter C.F."/>
            <person name="Rogers A."/>
            <person name="Williams B."/>
            <person name="Antoshechkin I."/>
            <person name="Lee M.M."/>
            <person name="Goodwin Z."/>
            <person name="Lu X."/>
            <person name="Lewis E.E."/>
            <person name="Goodrich-Blair H."/>
            <person name="Stock S.P."/>
            <person name="Adams B.J."/>
            <person name="Sternberg P.W."/>
            <person name="Mortazavi A."/>
        </authorList>
    </citation>
    <scope>NUCLEOTIDE SEQUENCE [LARGE SCALE GENOMIC DNA]</scope>
    <source>
        <strain evidence="12 13">ALL</strain>
    </source>
</reference>
<dbReference type="SUPFAM" id="SSF53383">
    <property type="entry name" value="PLP-dependent transferases"/>
    <property type="match status" value="1"/>
</dbReference>
<dbReference type="AlphaFoldDB" id="A0A4U5N845"/>
<evidence type="ECO:0000256" key="2">
    <source>
        <dbReference type="ARBA" id="ARBA00009533"/>
    </source>
</evidence>
<keyword evidence="5" id="KW-0210">Decarboxylase</keyword>
<dbReference type="InterPro" id="IPR002129">
    <property type="entry name" value="PyrdxlP-dep_de-COase"/>
</dbReference>
<dbReference type="EMBL" id="AZBU02000005">
    <property type="protein sequence ID" value="TKR78313.1"/>
    <property type="molecule type" value="Genomic_DNA"/>
</dbReference>
<dbReference type="InterPro" id="IPR010977">
    <property type="entry name" value="Aromatic_deC"/>
</dbReference>
<dbReference type="Gene3D" id="3.90.1150.10">
    <property type="entry name" value="Aspartate Aminotransferase, domain 1"/>
    <property type="match status" value="1"/>
</dbReference>
<evidence type="ECO:0000256" key="9">
    <source>
        <dbReference type="ARBA" id="ARBA00040968"/>
    </source>
</evidence>
<name>A0A4U5N845_STECR</name>
<reference evidence="12 13" key="2">
    <citation type="journal article" date="2019" name="G3 (Bethesda)">
        <title>Hybrid Assembly of the Genome of the Entomopathogenic Nematode Steinernema carpocapsae Identifies the X-Chromosome.</title>
        <authorList>
            <person name="Serra L."/>
            <person name="Macchietto M."/>
            <person name="Macias-Munoz A."/>
            <person name="McGill C.J."/>
            <person name="Rodriguez I.M."/>
            <person name="Rodriguez B."/>
            <person name="Murad R."/>
            <person name="Mortazavi A."/>
        </authorList>
    </citation>
    <scope>NUCLEOTIDE SEQUENCE [LARGE SCALE GENOMIC DNA]</scope>
    <source>
        <strain evidence="12 13">ALL</strain>
    </source>
</reference>
<dbReference type="OrthoDB" id="639767at2759"/>
<comment type="caution">
    <text evidence="12">The sequence shown here is derived from an EMBL/GenBank/DDBJ whole genome shotgun (WGS) entry which is preliminary data.</text>
</comment>
<evidence type="ECO:0000256" key="6">
    <source>
        <dbReference type="ARBA" id="ARBA00022898"/>
    </source>
</evidence>
<protein>
    <recommendedName>
        <fullName evidence="9">Aromatic-L-amino-acid decarboxylase</fullName>
        <ecNumber evidence="8">4.1.1.28</ecNumber>
    </recommendedName>
    <alternativeName>
        <fullName evidence="10">DOPA decarboxylase</fullName>
    </alternativeName>
</protein>
<evidence type="ECO:0000256" key="1">
    <source>
        <dbReference type="ARBA" id="ARBA00001933"/>
    </source>
</evidence>
<gene>
    <name evidence="12" type="ORF">L596_019137</name>
</gene>
<dbReference type="EC" id="4.1.1.28" evidence="8"/>
<evidence type="ECO:0000256" key="8">
    <source>
        <dbReference type="ARBA" id="ARBA00038886"/>
    </source>
</evidence>
<evidence type="ECO:0000313" key="12">
    <source>
        <dbReference type="EMBL" id="TKR78313.1"/>
    </source>
</evidence>
<evidence type="ECO:0000256" key="10">
    <source>
        <dbReference type="ARBA" id="ARBA00041275"/>
    </source>
</evidence>
<evidence type="ECO:0000256" key="4">
    <source>
        <dbReference type="ARBA" id="ARBA00022584"/>
    </source>
</evidence>
<dbReference type="InterPro" id="IPR015424">
    <property type="entry name" value="PyrdxlP-dep_Trfase"/>
</dbReference>
<dbReference type="InterPro" id="IPR015421">
    <property type="entry name" value="PyrdxlP-dep_Trfase_major"/>
</dbReference>
<evidence type="ECO:0000256" key="3">
    <source>
        <dbReference type="ARBA" id="ARBA00011738"/>
    </source>
</evidence>
<dbReference type="GO" id="GO:0019752">
    <property type="term" value="P:carboxylic acid metabolic process"/>
    <property type="evidence" value="ECO:0007669"/>
    <property type="project" value="InterPro"/>
</dbReference>
<dbReference type="GO" id="GO:0042427">
    <property type="term" value="P:serotonin biosynthetic process"/>
    <property type="evidence" value="ECO:0007669"/>
    <property type="project" value="TreeGrafter"/>
</dbReference>
<sequence length="160" mass="18707">MWFKDATEAVSYFDVDPVYLKHEHQKKAADLRHLQIALGRRFRSLKIWFVMRALGIEHIQKHLRIMEQRAKEFSEIISKDDKFEITVPQHLGLVCFRLKASNEVNEKLTAAINEDRRIHLVPSTAHGAFFLRLAVCNSETTSEDIHFAYNVIKEISQKFV</sequence>
<proteinExistence type="inferred from homology"/>
<comment type="subunit">
    <text evidence="3">Homodimer.</text>
</comment>
<evidence type="ECO:0000256" key="5">
    <source>
        <dbReference type="ARBA" id="ARBA00022793"/>
    </source>
</evidence>
<dbReference type="GO" id="GO:0004058">
    <property type="term" value="F:aromatic-L-amino-acid decarboxylase activity"/>
    <property type="evidence" value="ECO:0007669"/>
    <property type="project" value="TreeGrafter"/>
</dbReference>
<evidence type="ECO:0000313" key="13">
    <source>
        <dbReference type="Proteomes" id="UP000298663"/>
    </source>
</evidence>
<dbReference type="PANTHER" id="PTHR11999">
    <property type="entry name" value="GROUP II PYRIDOXAL-5-PHOSPHATE DECARBOXYLASE"/>
    <property type="match status" value="1"/>
</dbReference>
<dbReference type="Gene3D" id="3.40.640.10">
    <property type="entry name" value="Type I PLP-dependent aspartate aminotransferase-like (Major domain)"/>
    <property type="match status" value="1"/>
</dbReference>
<evidence type="ECO:0000256" key="7">
    <source>
        <dbReference type="ARBA" id="ARBA00023239"/>
    </source>
</evidence>
<keyword evidence="6 11" id="KW-0663">Pyridoxal phosphate</keyword>
<keyword evidence="7 11" id="KW-0456">Lyase</keyword>
<accession>A0A4U5N845</accession>
<comment type="similarity">
    <text evidence="2 11">Belongs to the group II decarboxylase family.</text>
</comment>
<keyword evidence="4" id="KW-0127">Catecholamine biosynthesis</keyword>
<dbReference type="GO" id="GO:0005737">
    <property type="term" value="C:cytoplasm"/>
    <property type="evidence" value="ECO:0007669"/>
    <property type="project" value="TreeGrafter"/>
</dbReference>
<organism evidence="12 13">
    <name type="scientific">Steinernema carpocapsae</name>
    <name type="common">Entomopathogenic nematode</name>
    <dbReference type="NCBI Taxonomy" id="34508"/>
    <lineage>
        <taxon>Eukaryota</taxon>
        <taxon>Metazoa</taxon>
        <taxon>Ecdysozoa</taxon>
        <taxon>Nematoda</taxon>
        <taxon>Chromadorea</taxon>
        <taxon>Rhabditida</taxon>
        <taxon>Tylenchina</taxon>
        <taxon>Panagrolaimomorpha</taxon>
        <taxon>Strongyloidoidea</taxon>
        <taxon>Steinernematidae</taxon>
        <taxon>Steinernema</taxon>
    </lineage>
</organism>